<keyword evidence="1" id="KW-0812">Transmembrane</keyword>
<reference evidence="2" key="2">
    <citation type="submission" date="2025-08" db="UniProtKB">
        <authorList>
            <consortium name="Ensembl"/>
        </authorList>
    </citation>
    <scope>IDENTIFICATION</scope>
</reference>
<keyword evidence="1" id="KW-0472">Membrane</keyword>
<reference evidence="2" key="3">
    <citation type="submission" date="2025-09" db="UniProtKB">
        <authorList>
            <consortium name="Ensembl"/>
        </authorList>
    </citation>
    <scope>IDENTIFICATION</scope>
</reference>
<dbReference type="Ensembl" id="ENSACAT00000048722.1">
    <property type="protein sequence ID" value="ENSACAP00000038187.1"/>
    <property type="gene ID" value="ENSACAG00000034578.1"/>
</dbReference>
<evidence type="ECO:0000256" key="1">
    <source>
        <dbReference type="SAM" id="Phobius"/>
    </source>
</evidence>
<keyword evidence="1" id="KW-1133">Transmembrane helix</keyword>
<keyword evidence="3" id="KW-1185">Reference proteome</keyword>
<dbReference type="Proteomes" id="UP000001646">
    <property type="component" value="Chromosome 2"/>
</dbReference>
<feature type="transmembrane region" description="Helical" evidence="1">
    <location>
        <begin position="77"/>
        <end position="97"/>
    </location>
</feature>
<name>A0A803TSJ7_ANOCA</name>
<dbReference type="GeneTree" id="ENSGT01120000275153"/>
<evidence type="ECO:0000313" key="3">
    <source>
        <dbReference type="Proteomes" id="UP000001646"/>
    </source>
</evidence>
<reference evidence="2 3" key="1">
    <citation type="submission" date="2009-12" db="EMBL/GenBank/DDBJ databases">
        <title>The Genome Sequence of Anolis carolinensis (Green Anole Lizard).</title>
        <authorList>
            <consortium name="The Genome Sequencing Platform"/>
            <person name="Di Palma F."/>
            <person name="Alfoldi J."/>
            <person name="Heiman D."/>
            <person name="Young S."/>
            <person name="Grabherr M."/>
            <person name="Johnson J."/>
            <person name="Lander E.S."/>
            <person name="Lindblad-Toh K."/>
        </authorList>
    </citation>
    <scope>NUCLEOTIDE SEQUENCE [LARGE SCALE GENOMIC DNA]</scope>
    <source>
        <strain evidence="2 3">JBL SC #1</strain>
    </source>
</reference>
<accession>A0A803TSJ7</accession>
<dbReference type="InterPro" id="IPR053067">
    <property type="entry name" value="SUSD3"/>
</dbReference>
<protein>
    <recommendedName>
        <fullName evidence="4">Sushi domain-containing protein</fullName>
    </recommendedName>
</protein>
<proteinExistence type="predicted"/>
<dbReference type="AlphaFoldDB" id="A0A803TSJ7"/>
<sequence>MLAVDSGSSNPRGQCNQILASHLDMPEIIHGNGIIVGTVITFECSAEHQLVGQGVTADIPSCKSISKYETFGFKVTMIASIVNCAIILLMSIAFLTCSQRDMELWYQLKSEELESMQAAYFGYKGRNNNNKHIKHKAAFDGDHICSLSGSNVNMNTFRDMTSHAPVKSFHSAF</sequence>
<evidence type="ECO:0008006" key="4">
    <source>
        <dbReference type="Google" id="ProtNLM"/>
    </source>
</evidence>
<dbReference type="PANTHER" id="PTHR46879">
    <property type="entry name" value="SUSHI DOMAIN-CONTAINING PROTEIN 3"/>
    <property type="match status" value="1"/>
</dbReference>
<dbReference type="PANTHER" id="PTHR46879:SF1">
    <property type="entry name" value="SUSHI DOMAIN-CONTAINING PROTEIN 3"/>
    <property type="match status" value="1"/>
</dbReference>
<dbReference type="GO" id="GO:0005886">
    <property type="term" value="C:plasma membrane"/>
    <property type="evidence" value="ECO:0000318"/>
    <property type="project" value="GO_Central"/>
</dbReference>
<organism evidence="2 3">
    <name type="scientific">Anolis carolinensis</name>
    <name type="common">Green anole</name>
    <name type="synonym">American chameleon</name>
    <dbReference type="NCBI Taxonomy" id="28377"/>
    <lineage>
        <taxon>Eukaryota</taxon>
        <taxon>Metazoa</taxon>
        <taxon>Chordata</taxon>
        <taxon>Craniata</taxon>
        <taxon>Vertebrata</taxon>
        <taxon>Euteleostomi</taxon>
        <taxon>Lepidosauria</taxon>
        <taxon>Squamata</taxon>
        <taxon>Bifurcata</taxon>
        <taxon>Unidentata</taxon>
        <taxon>Episquamata</taxon>
        <taxon>Toxicofera</taxon>
        <taxon>Iguania</taxon>
        <taxon>Dactyloidae</taxon>
        <taxon>Anolis</taxon>
    </lineage>
</organism>
<dbReference type="InParanoid" id="A0A803TSJ7"/>
<evidence type="ECO:0000313" key="2">
    <source>
        <dbReference type="Ensembl" id="ENSACAP00000038187.1"/>
    </source>
</evidence>